<evidence type="ECO:0000256" key="2">
    <source>
        <dbReference type="ARBA" id="ARBA00022692"/>
    </source>
</evidence>
<proteinExistence type="inferred from homology"/>
<evidence type="ECO:0000259" key="6">
    <source>
        <dbReference type="Pfam" id="PF02544"/>
    </source>
</evidence>
<dbReference type="GO" id="GO:0102389">
    <property type="term" value="F:polyprenol reductase activity"/>
    <property type="evidence" value="ECO:0007669"/>
    <property type="project" value="UniProtKB-UniRule"/>
</dbReference>
<comment type="subcellular location">
    <subcellularLocation>
        <location evidence="1">Endomembrane system</location>
        <topology evidence="1">Multi-pass membrane protein</topology>
    </subcellularLocation>
    <subcellularLocation>
        <location evidence="5">Endoplasmic reticulum membrane</location>
    </subcellularLocation>
</comment>
<evidence type="ECO:0000313" key="7">
    <source>
        <dbReference type="EMBL" id="KND95183.1"/>
    </source>
</evidence>
<keyword evidence="8" id="KW-1185">Reference proteome</keyword>
<keyword evidence="3 5" id="KW-1133">Transmembrane helix</keyword>
<dbReference type="InterPro" id="IPR039698">
    <property type="entry name" value="Dfg10/SRD5A3"/>
</dbReference>
<evidence type="ECO:0000256" key="3">
    <source>
        <dbReference type="ARBA" id="ARBA00022989"/>
    </source>
</evidence>
<dbReference type="OrthoDB" id="541710at2759"/>
<dbReference type="PROSITE" id="PS50244">
    <property type="entry name" value="S5A_REDUCTASE"/>
    <property type="match status" value="1"/>
</dbReference>
<dbReference type="EC" id="1.3.1.94" evidence="5"/>
<accession>A0A0L0NMC0</accession>
<dbReference type="PANTHER" id="PTHR14624:SF0">
    <property type="entry name" value="POLYPRENOL REDUCTASE"/>
    <property type="match status" value="1"/>
</dbReference>
<dbReference type="InterPro" id="IPR001104">
    <property type="entry name" value="3-oxo-5_a-steroid_4-DH_C"/>
</dbReference>
<protein>
    <recommendedName>
        <fullName evidence="5">Polyprenal reductase</fullName>
        <ecNumber evidence="5">1.3.1.94</ecNumber>
    </recommendedName>
</protein>
<keyword evidence="5" id="KW-0560">Oxidoreductase</keyword>
<dbReference type="Pfam" id="PF02544">
    <property type="entry name" value="Steroid_dh"/>
    <property type="match status" value="1"/>
</dbReference>
<comment type="catalytic activity">
    <reaction evidence="5">
        <text>a di-trans,poly-cis-dolichal + NADP(+) = a di-trans,poly-cis-polyprenal + NADPH + H(+)</text>
        <dbReference type="Rhea" id="RHEA:80727"/>
        <dbReference type="Rhea" id="RHEA-COMP:19536"/>
        <dbReference type="Rhea" id="RHEA-COMP:19537"/>
        <dbReference type="ChEBI" id="CHEBI:15378"/>
        <dbReference type="ChEBI" id="CHEBI:57783"/>
        <dbReference type="ChEBI" id="CHEBI:58349"/>
        <dbReference type="ChEBI" id="CHEBI:231623"/>
        <dbReference type="ChEBI" id="CHEBI:231637"/>
        <dbReference type="EC" id="1.3.1.94"/>
    </reaction>
    <physiologicalReaction direction="right-to-left" evidence="5">
        <dbReference type="Rhea" id="RHEA:80729"/>
    </physiologicalReaction>
</comment>
<dbReference type="Proteomes" id="UP000036947">
    <property type="component" value="Unassembled WGS sequence"/>
</dbReference>
<reference evidence="7 8" key="1">
    <citation type="journal article" date="2015" name="BMC Genomics">
        <title>The genome of the truffle-parasite Tolypocladium ophioglossoides and the evolution of antifungal peptaibiotics.</title>
        <authorList>
            <person name="Quandt C.A."/>
            <person name="Bushley K.E."/>
            <person name="Spatafora J.W."/>
        </authorList>
    </citation>
    <scope>NUCLEOTIDE SEQUENCE [LARGE SCALE GENOMIC DNA]</scope>
    <source>
        <strain evidence="7 8">CBS 100239</strain>
    </source>
</reference>
<evidence type="ECO:0000256" key="5">
    <source>
        <dbReference type="RuleBase" id="RU367081"/>
    </source>
</evidence>
<gene>
    <name evidence="7" type="ORF">TOPH_00654</name>
</gene>
<comment type="caution">
    <text evidence="7">The sequence shown here is derived from an EMBL/GenBank/DDBJ whole genome shotgun (WGS) entry which is preliminary data.</text>
</comment>
<keyword evidence="5" id="KW-0521">NADP</keyword>
<organism evidence="7 8">
    <name type="scientific">Tolypocladium ophioglossoides (strain CBS 100239)</name>
    <name type="common">Snaketongue truffleclub</name>
    <name type="synonym">Elaphocordyceps ophioglossoides</name>
    <dbReference type="NCBI Taxonomy" id="1163406"/>
    <lineage>
        <taxon>Eukaryota</taxon>
        <taxon>Fungi</taxon>
        <taxon>Dikarya</taxon>
        <taxon>Ascomycota</taxon>
        <taxon>Pezizomycotina</taxon>
        <taxon>Sordariomycetes</taxon>
        <taxon>Hypocreomycetidae</taxon>
        <taxon>Hypocreales</taxon>
        <taxon>Ophiocordycipitaceae</taxon>
        <taxon>Tolypocladium</taxon>
    </lineage>
</organism>
<keyword evidence="5" id="KW-0256">Endoplasmic reticulum</keyword>
<feature type="transmembrane region" description="Helical" evidence="5">
    <location>
        <begin position="260"/>
        <end position="280"/>
    </location>
</feature>
<dbReference type="UniPathway" id="UPA00378"/>
<dbReference type="PANTHER" id="PTHR14624">
    <property type="entry name" value="DFG10 PROTEIN"/>
    <property type="match status" value="1"/>
</dbReference>
<comment type="similarity">
    <text evidence="5">Belongs to the steroid 5-alpha reductase family. Polyprenal reductase subfamily.</text>
</comment>
<dbReference type="GO" id="GO:0005789">
    <property type="term" value="C:endoplasmic reticulum membrane"/>
    <property type="evidence" value="ECO:0007669"/>
    <property type="project" value="UniProtKB-SubCell"/>
</dbReference>
<sequence length="307" mass="33738">MDSITAVPPALWCQGFFLGAAGGILALQVLPRDVRSTLMDYGARRPSDGSSSGGQKKTKAALLTSLASYGQVPHSWFWHFYVLSVSWSAFWAWQYVQRGAVMAALAEAQARSTAASPSMELGRVFLAWTMLAVQGSRRLYECFFVTKPGHTPMLFVHWALALAFYTALNISVWIEGSGTILESWKSQQPTVLLTSRVPSALAIFFAAWVKQNECHRYLAGLKKYTFPSGGVFSYLVCPHYTCECVIYLAISFMAAPPGSLLNTSVLCGLAFVAVNLGATAHGTKQWYAQKFGAEQVAGRWRMIPFVF</sequence>
<keyword evidence="2 5" id="KW-0812">Transmembrane</keyword>
<keyword evidence="4 5" id="KW-0472">Membrane</keyword>
<dbReference type="GO" id="GO:0003865">
    <property type="term" value="F:3-oxo-5-alpha-steroid 4-dehydrogenase activity"/>
    <property type="evidence" value="ECO:0007669"/>
    <property type="project" value="TreeGrafter"/>
</dbReference>
<dbReference type="GO" id="GO:0016095">
    <property type="term" value="P:polyprenol catabolic process"/>
    <property type="evidence" value="ECO:0007669"/>
    <property type="project" value="UniProtKB-UniRule"/>
</dbReference>
<feature type="transmembrane region" description="Helical" evidence="5">
    <location>
        <begin position="76"/>
        <end position="93"/>
    </location>
</feature>
<dbReference type="GO" id="GO:0160198">
    <property type="term" value="F:polyprenal reductase activity"/>
    <property type="evidence" value="ECO:0007669"/>
    <property type="project" value="UniProtKB-EC"/>
</dbReference>
<evidence type="ECO:0000256" key="1">
    <source>
        <dbReference type="ARBA" id="ARBA00004127"/>
    </source>
</evidence>
<feature type="transmembrane region" description="Helical" evidence="5">
    <location>
        <begin position="154"/>
        <end position="174"/>
    </location>
</feature>
<feature type="transmembrane region" description="Helical" evidence="5">
    <location>
        <begin position="190"/>
        <end position="209"/>
    </location>
</feature>
<dbReference type="AlphaFoldDB" id="A0A0L0NMC0"/>
<comment type="pathway">
    <text evidence="5">Protein modification; protein glycosylation.</text>
</comment>
<feature type="domain" description="3-oxo-5-alpha-steroid 4-dehydrogenase C-terminal" evidence="6">
    <location>
        <begin position="173"/>
        <end position="307"/>
    </location>
</feature>
<evidence type="ECO:0000313" key="8">
    <source>
        <dbReference type="Proteomes" id="UP000036947"/>
    </source>
</evidence>
<name>A0A0L0NMC0_TOLOC</name>
<dbReference type="STRING" id="1163406.A0A0L0NMC0"/>
<comment type="function">
    <text evidence="5">Plays a key role in early steps of protein N-linked glycosylation by being involved in the conversion of polyprenol into dolichol. Acts as a polyprenal reductase that mediates the reduction of polyprenal into dolichal in a NADP-dependent mechanism. Dolichols are required for the synthesis of dolichol-linked monosaccharides and the oligosaccharide precursor used for N-glycosylation.</text>
</comment>
<evidence type="ECO:0000256" key="4">
    <source>
        <dbReference type="ARBA" id="ARBA00023136"/>
    </source>
</evidence>
<dbReference type="GO" id="GO:0006488">
    <property type="term" value="P:dolichol-linked oligosaccharide biosynthetic process"/>
    <property type="evidence" value="ECO:0007669"/>
    <property type="project" value="UniProtKB-UniRule"/>
</dbReference>
<dbReference type="EMBL" id="LFRF01000001">
    <property type="protein sequence ID" value="KND95183.1"/>
    <property type="molecule type" value="Genomic_DNA"/>
</dbReference>
<feature type="transmembrane region" description="Helical" evidence="5">
    <location>
        <begin position="230"/>
        <end position="254"/>
    </location>
</feature>